<dbReference type="PANTHER" id="PTHR10083">
    <property type="entry name" value="KUNITZ-TYPE PROTEASE INHIBITOR-RELATED"/>
    <property type="match status" value="1"/>
</dbReference>
<evidence type="ECO:0000256" key="1">
    <source>
        <dbReference type="ARBA" id="ARBA00004613"/>
    </source>
</evidence>
<dbReference type="InterPro" id="IPR020901">
    <property type="entry name" value="Prtase_inh_Kunz-CS"/>
</dbReference>
<reference evidence="9" key="1">
    <citation type="submission" date="2020-11" db="EMBL/GenBank/DDBJ databases">
        <authorList>
            <person name="Tran Van P."/>
        </authorList>
    </citation>
    <scope>NUCLEOTIDE SEQUENCE</scope>
</reference>
<comment type="subcellular location">
    <subcellularLocation>
        <location evidence="1">Secreted</location>
    </subcellularLocation>
</comment>
<dbReference type="OrthoDB" id="196393at2759"/>
<dbReference type="PRINTS" id="PR00759">
    <property type="entry name" value="BASICPTASE"/>
</dbReference>
<evidence type="ECO:0000259" key="8">
    <source>
        <dbReference type="PROSITE" id="PS50279"/>
    </source>
</evidence>
<protein>
    <recommendedName>
        <fullName evidence="8">BPTI/Kunitz inhibitor domain-containing protein</fullName>
    </recommendedName>
</protein>
<dbReference type="SUPFAM" id="SSF57362">
    <property type="entry name" value="BPTI-like"/>
    <property type="match status" value="2"/>
</dbReference>
<dbReference type="Gene3D" id="4.10.410.10">
    <property type="entry name" value="Pancreatic trypsin inhibitor Kunitz domain"/>
    <property type="match status" value="2"/>
</dbReference>
<keyword evidence="10" id="KW-1185">Reference proteome</keyword>
<evidence type="ECO:0000256" key="3">
    <source>
        <dbReference type="ARBA" id="ARBA00022690"/>
    </source>
</evidence>
<keyword evidence="2" id="KW-0964">Secreted</keyword>
<dbReference type="InterPro" id="IPR050098">
    <property type="entry name" value="TFPI/VKTCI-like"/>
</dbReference>
<evidence type="ECO:0000256" key="4">
    <source>
        <dbReference type="ARBA" id="ARBA00022737"/>
    </source>
</evidence>
<feature type="domain" description="BPTI/Kunitz inhibitor" evidence="8">
    <location>
        <begin position="33"/>
        <end position="83"/>
    </location>
</feature>
<evidence type="ECO:0000256" key="2">
    <source>
        <dbReference type="ARBA" id="ARBA00022525"/>
    </source>
</evidence>
<evidence type="ECO:0000256" key="5">
    <source>
        <dbReference type="ARBA" id="ARBA00022900"/>
    </source>
</evidence>
<accession>A0A7R9LIK1</accession>
<keyword evidence="6" id="KW-1015">Disulfide bond</keyword>
<evidence type="ECO:0000313" key="9">
    <source>
        <dbReference type="EMBL" id="CAD7642146.1"/>
    </source>
</evidence>
<dbReference type="AlphaFoldDB" id="A0A7R9LIK1"/>
<evidence type="ECO:0000313" key="10">
    <source>
        <dbReference type="Proteomes" id="UP000728032"/>
    </source>
</evidence>
<dbReference type="GO" id="GO:0005615">
    <property type="term" value="C:extracellular space"/>
    <property type="evidence" value="ECO:0007669"/>
    <property type="project" value="TreeGrafter"/>
</dbReference>
<dbReference type="FunFam" id="4.10.410.10:FF:000020">
    <property type="entry name" value="Collagen, type VI, alpha 3"/>
    <property type="match status" value="1"/>
</dbReference>
<feature type="chain" id="PRO_5036211222" description="BPTI/Kunitz inhibitor domain-containing protein" evidence="7">
    <location>
        <begin position="21"/>
        <end position="176"/>
    </location>
</feature>
<dbReference type="GO" id="GO:0004867">
    <property type="term" value="F:serine-type endopeptidase inhibitor activity"/>
    <property type="evidence" value="ECO:0007669"/>
    <property type="project" value="UniProtKB-KW"/>
</dbReference>
<dbReference type="InterPro" id="IPR002223">
    <property type="entry name" value="Kunitz_BPTI"/>
</dbReference>
<dbReference type="Pfam" id="PF00014">
    <property type="entry name" value="Kunitz_BPTI"/>
    <property type="match status" value="2"/>
</dbReference>
<keyword evidence="3" id="KW-0646">Protease inhibitor</keyword>
<keyword evidence="5" id="KW-0722">Serine protease inhibitor</keyword>
<dbReference type="PROSITE" id="PS00280">
    <property type="entry name" value="BPTI_KUNITZ_1"/>
    <property type="match status" value="2"/>
</dbReference>
<dbReference type="SMART" id="SM00131">
    <property type="entry name" value="KU"/>
    <property type="match status" value="2"/>
</dbReference>
<feature type="signal peptide" evidence="7">
    <location>
        <begin position="1"/>
        <end position="20"/>
    </location>
</feature>
<dbReference type="PROSITE" id="PS50279">
    <property type="entry name" value="BPTI_KUNITZ_2"/>
    <property type="match status" value="2"/>
</dbReference>
<evidence type="ECO:0000256" key="7">
    <source>
        <dbReference type="SAM" id="SignalP"/>
    </source>
</evidence>
<feature type="domain" description="BPTI/Kunitz inhibitor" evidence="8">
    <location>
        <begin position="120"/>
        <end position="170"/>
    </location>
</feature>
<sequence length="176" mass="19099">MFKILTILSILAAITVVIKCDLGDVTTNPPWDCYSAPDVGPCKAMIPRYFCNQTSHKCEPFIYGGCGGNDNRFETTAICVQYCGGIVTQHPMGANVMATFPDTFETQLPTNASHSYTADCYSKYDVGLCRAAIDRYYCNPKAHKCEPFTYGGCDGNANNFNTTALCVQSCGGVCKS</sequence>
<dbReference type="CDD" id="cd00109">
    <property type="entry name" value="Kunitz-type"/>
    <property type="match status" value="2"/>
</dbReference>
<name>A0A7R9LIK1_9ACAR</name>
<organism evidence="9">
    <name type="scientific">Oppiella nova</name>
    <dbReference type="NCBI Taxonomy" id="334625"/>
    <lineage>
        <taxon>Eukaryota</taxon>
        <taxon>Metazoa</taxon>
        <taxon>Ecdysozoa</taxon>
        <taxon>Arthropoda</taxon>
        <taxon>Chelicerata</taxon>
        <taxon>Arachnida</taxon>
        <taxon>Acari</taxon>
        <taxon>Acariformes</taxon>
        <taxon>Sarcoptiformes</taxon>
        <taxon>Oribatida</taxon>
        <taxon>Brachypylina</taxon>
        <taxon>Oppioidea</taxon>
        <taxon>Oppiidae</taxon>
        <taxon>Oppiella</taxon>
    </lineage>
</organism>
<dbReference type="EMBL" id="CAJPVJ010001009">
    <property type="protein sequence ID" value="CAG2163877.1"/>
    <property type="molecule type" value="Genomic_DNA"/>
</dbReference>
<dbReference type="Proteomes" id="UP000728032">
    <property type="component" value="Unassembled WGS sequence"/>
</dbReference>
<dbReference type="InterPro" id="IPR036880">
    <property type="entry name" value="Kunitz_BPTI_sf"/>
</dbReference>
<dbReference type="PANTHER" id="PTHR10083:SF380">
    <property type="entry name" value="COLOSTRUM TRYPSIN INHIBITOR"/>
    <property type="match status" value="1"/>
</dbReference>
<keyword evidence="7" id="KW-0732">Signal</keyword>
<keyword evidence="4" id="KW-0677">Repeat</keyword>
<evidence type="ECO:0000256" key="6">
    <source>
        <dbReference type="ARBA" id="ARBA00023157"/>
    </source>
</evidence>
<gene>
    <name evidence="9" type="ORF">ONB1V03_LOCUS3438</name>
</gene>
<dbReference type="EMBL" id="OC915834">
    <property type="protein sequence ID" value="CAD7642146.1"/>
    <property type="molecule type" value="Genomic_DNA"/>
</dbReference>
<proteinExistence type="predicted"/>